<dbReference type="Proteomes" id="UP000747542">
    <property type="component" value="Unassembled WGS sequence"/>
</dbReference>
<evidence type="ECO:0000256" key="1">
    <source>
        <dbReference type="SAM" id="MobiDB-lite"/>
    </source>
</evidence>
<keyword evidence="2" id="KW-0732">Signal</keyword>
<keyword evidence="4" id="KW-1185">Reference proteome</keyword>
<feature type="compositionally biased region" description="Low complexity" evidence="1">
    <location>
        <begin position="187"/>
        <end position="199"/>
    </location>
</feature>
<name>A0A8J5JQ59_HOMAM</name>
<gene>
    <name evidence="3" type="ORF">Hamer_G019328</name>
</gene>
<feature type="region of interest" description="Disordered" evidence="1">
    <location>
        <begin position="168"/>
        <end position="199"/>
    </location>
</feature>
<evidence type="ECO:0000313" key="4">
    <source>
        <dbReference type="Proteomes" id="UP000747542"/>
    </source>
</evidence>
<accession>A0A8J5JQ59</accession>
<protein>
    <submittedName>
        <fullName evidence="3">Uncharacterized protein</fullName>
    </submittedName>
</protein>
<dbReference type="EMBL" id="JAHLQT010028140">
    <property type="protein sequence ID" value="KAG7162031.1"/>
    <property type="molecule type" value="Genomic_DNA"/>
</dbReference>
<organism evidence="3 4">
    <name type="scientific">Homarus americanus</name>
    <name type="common">American lobster</name>
    <dbReference type="NCBI Taxonomy" id="6706"/>
    <lineage>
        <taxon>Eukaryota</taxon>
        <taxon>Metazoa</taxon>
        <taxon>Ecdysozoa</taxon>
        <taxon>Arthropoda</taxon>
        <taxon>Crustacea</taxon>
        <taxon>Multicrustacea</taxon>
        <taxon>Malacostraca</taxon>
        <taxon>Eumalacostraca</taxon>
        <taxon>Eucarida</taxon>
        <taxon>Decapoda</taxon>
        <taxon>Pleocyemata</taxon>
        <taxon>Astacidea</taxon>
        <taxon>Nephropoidea</taxon>
        <taxon>Nephropidae</taxon>
        <taxon>Homarus</taxon>
    </lineage>
</organism>
<sequence>MGVASVVVMVWAWLLMDLALATPYGAHWNHQPSYSSNSQGCATNVHHVTKIVGGGTVTETATETVTEVSAKKTITQITTKTVSDGTVTQIISKTETETATETETETLLSAGTETITKTVSKTTTAITLTTTTKTVTSTTAAATATTTVTEAGYVTVTRDCLLDPRYEESALSRSSLDNRSQKNHRTSGSSSSKGWAWSS</sequence>
<dbReference type="OrthoDB" id="6379312at2759"/>
<feature type="signal peptide" evidence="2">
    <location>
        <begin position="1"/>
        <end position="21"/>
    </location>
</feature>
<proteinExistence type="predicted"/>
<feature type="chain" id="PRO_5035281766" evidence="2">
    <location>
        <begin position="22"/>
        <end position="199"/>
    </location>
</feature>
<dbReference type="AlphaFoldDB" id="A0A8J5JQ59"/>
<evidence type="ECO:0000256" key="2">
    <source>
        <dbReference type="SAM" id="SignalP"/>
    </source>
</evidence>
<comment type="caution">
    <text evidence="3">The sequence shown here is derived from an EMBL/GenBank/DDBJ whole genome shotgun (WGS) entry which is preliminary data.</text>
</comment>
<reference evidence="3" key="1">
    <citation type="journal article" date="2021" name="Sci. Adv.">
        <title>The American lobster genome reveals insights on longevity, neural, and immune adaptations.</title>
        <authorList>
            <person name="Polinski J.M."/>
            <person name="Zimin A.V."/>
            <person name="Clark K.F."/>
            <person name="Kohn A.B."/>
            <person name="Sadowski N."/>
            <person name="Timp W."/>
            <person name="Ptitsyn A."/>
            <person name="Khanna P."/>
            <person name="Romanova D.Y."/>
            <person name="Williams P."/>
            <person name="Greenwood S.J."/>
            <person name="Moroz L.L."/>
            <person name="Walt D.R."/>
            <person name="Bodnar A.G."/>
        </authorList>
    </citation>
    <scope>NUCLEOTIDE SEQUENCE</scope>
    <source>
        <strain evidence="3">GMGI-L3</strain>
    </source>
</reference>
<evidence type="ECO:0000313" key="3">
    <source>
        <dbReference type="EMBL" id="KAG7162031.1"/>
    </source>
</evidence>